<organism evidence="2 3">
    <name type="scientific">Lederbergia graminis</name>
    <dbReference type="NCBI Taxonomy" id="735518"/>
    <lineage>
        <taxon>Bacteria</taxon>
        <taxon>Bacillati</taxon>
        <taxon>Bacillota</taxon>
        <taxon>Bacilli</taxon>
        <taxon>Bacillales</taxon>
        <taxon>Bacillaceae</taxon>
        <taxon>Lederbergia</taxon>
    </lineage>
</organism>
<dbReference type="InterPro" id="IPR029052">
    <property type="entry name" value="Metallo-depent_PP-like"/>
</dbReference>
<dbReference type="SUPFAM" id="SSF56300">
    <property type="entry name" value="Metallo-dependent phosphatases"/>
    <property type="match status" value="1"/>
</dbReference>
<reference evidence="3" key="1">
    <citation type="journal article" date="2019" name="Int. J. Syst. Evol. Microbiol.">
        <title>The Global Catalogue of Microorganisms (GCM) 10K type strain sequencing project: providing services to taxonomists for standard genome sequencing and annotation.</title>
        <authorList>
            <consortium name="The Broad Institute Genomics Platform"/>
            <consortium name="The Broad Institute Genome Sequencing Center for Infectious Disease"/>
            <person name="Wu L."/>
            <person name="Ma J."/>
        </authorList>
    </citation>
    <scope>NUCLEOTIDE SEQUENCE [LARGE SCALE GENOMIC DNA]</scope>
    <source>
        <strain evidence="3">CGMCC 1.12237</strain>
    </source>
</reference>
<name>A0ABW0LL75_9BACI</name>
<dbReference type="InterPro" id="IPR004843">
    <property type="entry name" value="Calcineurin-like_PHP"/>
</dbReference>
<keyword evidence="3" id="KW-1185">Reference proteome</keyword>
<comment type="caution">
    <text evidence="2">The sequence shown here is derived from an EMBL/GenBank/DDBJ whole genome shotgun (WGS) entry which is preliminary data.</text>
</comment>
<protein>
    <submittedName>
        <fullName evidence="2">Metallophosphoesterase</fullName>
    </submittedName>
</protein>
<dbReference type="Proteomes" id="UP001596147">
    <property type="component" value="Unassembled WGS sequence"/>
</dbReference>
<gene>
    <name evidence="2" type="ORF">ACFPM4_12945</name>
</gene>
<dbReference type="Pfam" id="PF00149">
    <property type="entry name" value="Metallophos"/>
    <property type="match status" value="1"/>
</dbReference>
<evidence type="ECO:0000313" key="2">
    <source>
        <dbReference type="EMBL" id="MFC5465652.1"/>
    </source>
</evidence>
<evidence type="ECO:0000259" key="1">
    <source>
        <dbReference type="Pfam" id="PF00149"/>
    </source>
</evidence>
<accession>A0ABW0LL75</accession>
<evidence type="ECO:0000313" key="3">
    <source>
        <dbReference type="Proteomes" id="UP001596147"/>
    </source>
</evidence>
<dbReference type="RefSeq" id="WP_382352427.1">
    <property type="nucleotide sequence ID" value="NZ_JBHSMC010000016.1"/>
</dbReference>
<dbReference type="PANTHER" id="PTHR43143:SF5">
    <property type="entry name" value="SECRETED PROTEIN"/>
    <property type="match status" value="1"/>
</dbReference>
<sequence length="301" mass="35028">MTRNNNVFSMIIIPDTQELSTYYPDRLKKMTTWIVDNAEDLNLKKILHVGDVVNNGATHEEQYLNHQDAYSLIDAANIPNLIAIGNHDYDNLLHENRDSAMFNKYCGIHKYESKDWFGDSYEHNKAENMYTKLSINGIKFLFLSLEYGTRDEVLVWADKVIEQHSDHKVIVVTHSYMYFNGERTKPGDDHNPKVYNGSRDANDGEDVWNKCLKKHKNVFAVFSGHHIPENISTRVECGENGNTVYQFFQNWQCTPNGGEGRIRILQFNVVDKKFDISVFNPQTEKFELEEGYYRSFKLSDF</sequence>
<dbReference type="InterPro" id="IPR051918">
    <property type="entry name" value="STPP_CPPED1"/>
</dbReference>
<dbReference type="PANTHER" id="PTHR43143">
    <property type="entry name" value="METALLOPHOSPHOESTERASE, CALCINEURIN SUPERFAMILY"/>
    <property type="match status" value="1"/>
</dbReference>
<proteinExistence type="predicted"/>
<feature type="domain" description="Calcineurin-like phosphoesterase" evidence="1">
    <location>
        <begin position="12"/>
        <end position="225"/>
    </location>
</feature>
<dbReference type="Gene3D" id="3.60.21.10">
    <property type="match status" value="1"/>
</dbReference>
<dbReference type="EMBL" id="JBHSMC010000016">
    <property type="protein sequence ID" value="MFC5465652.1"/>
    <property type="molecule type" value="Genomic_DNA"/>
</dbReference>